<feature type="region of interest" description="Disordered" evidence="1">
    <location>
        <begin position="242"/>
        <end position="273"/>
    </location>
</feature>
<dbReference type="PATRIC" id="fig|1184267.3.peg.2017"/>
<proteinExistence type="predicted"/>
<dbReference type="KEGG" id="bex:A11Q_1992"/>
<dbReference type="Proteomes" id="UP000012040">
    <property type="component" value="Chromosome"/>
</dbReference>
<reference evidence="3 4" key="1">
    <citation type="journal article" date="2013" name="ISME J.">
        <title>By their genes ye shall know them: genomic signatures of predatory bacteria.</title>
        <authorList>
            <person name="Pasternak Z."/>
            <person name="Pietrokovski S."/>
            <person name="Rotem O."/>
            <person name="Gophna U."/>
            <person name="Lurie-Weinberger M.N."/>
            <person name="Jurkevitch E."/>
        </authorList>
    </citation>
    <scope>NUCLEOTIDE SEQUENCE [LARGE SCALE GENOMIC DNA]</scope>
    <source>
        <strain evidence="3 4">JSS</strain>
    </source>
</reference>
<dbReference type="STRING" id="1184267.A11Q_1992"/>
<keyword evidence="2" id="KW-0812">Transmembrane</keyword>
<evidence type="ECO:0000313" key="3">
    <source>
        <dbReference type="EMBL" id="AGH96208.1"/>
    </source>
</evidence>
<protein>
    <submittedName>
        <fullName evidence="3">Uncharacterized protein</fullName>
    </submittedName>
</protein>
<name>M4VAF5_9BACT</name>
<gene>
    <name evidence="3" type="ORF">A11Q_1992</name>
</gene>
<sequence>MKKKIIIGLIVGAIITLTTIGTYIQLNPNKIPTEYKSEKVITSNKPNVSTETLPESETIFKKDDWSGEIVPKESHVGQAYPLCGRYDVQPAFRNSDMKEKLYSIPSCYQIRVNLESNNLILFEVLEEKEGKLKIKMKGLADPEHNESELKKFTIEVNEIPEGQTGVVSIMWVGADEDEIKKQHQEVDTIANTAAWIDKRAITTAWSLWDGQQEHLLTSLGATLEKSPPGIWYISDGGLCHGSGSGEESQLTNNSQESGIRMNINFDPSADCGT</sequence>
<dbReference type="AlphaFoldDB" id="M4VAF5"/>
<feature type="transmembrane region" description="Helical" evidence="2">
    <location>
        <begin position="5"/>
        <end position="26"/>
    </location>
</feature>
<evidence type="ECO:0000256" key="2">
    <source>
        <dbReference type="SAM" id="Phobius"/>
    </source>
</evidence>
<evidence type="ECO:0000256" key="1">
    <source>
        <dbReference type="SAM" id="MobiDB-lite"/>
    </source>
</evidence>
<keyword evidence="4" id="KW-1185">Reference proteome</keyword>
<feature type="compositionally biased region" description="Polar residues" evidence="1">
    <location>
        <begin position="245"/>
        <end position="257"/>
    </location>
</feature>
<organism evidence="3 4">
    <name type="scientific">Pseudobdellovibrio exovorus JSS</name>
    <dbReference type="NCBI Taxonomy" id="1184267"/>
    <lineage>
        <taxon>Bacteria</taxon>
        <taxon>Pseudomonadati</taxon>
        <taxon>Bdellovibrionota</taxon>
        <taxon>Bdellovibrionia</taxon>
        <taxon>Bdellovibrionales</taxon>
        <taxon>Pseudobdellovibrionaceae</taxon>
        <taxon>Pseudobdellovibrio</taxon>
    </lineage>
</organism>
<dbReference type="RefSeq" id="WP_015470698.1">
    <property type="nucleotide sequence ID" value="NC_020813.1"/>
</dbReference>
<dbReference type="HOGENOM" id="CLU_1018036_0_0_7"/>
<dbReference type="EMBL" id="CP003537">
    <property type="protein sequence ID" value="AGH96208.1"/>
    <property type="molecule type" value="Genomic_DNA"/>
</dbReference>
<keyword evidence="2" id="KW-1133">Transmembrane helix</keyword>
<accession>M4VAF5</accession>
<keyword evidence="2" id="KW-0472">Membrane</keyword>
<evidence type="ECO:0000313" key="4">
    <source>
        <dbReference type="Proteomes" id="UP000012040"/>
    </source>
</evidence>